<accession>A0A4Q7Z043</accession>
<keyword evidence="4" id="KW-1185">Reference proteome</keyword>
<dbReference type="RefSeq" id="WP_130420986.1">
    <property type="nucleotide sequence ID" value="NZ_SHKW01000001.1"/>
</dbReference>
<dbReference type="AlphaFoldDB" id="A0A4Q7Z043"/>
<dbReference type="EMBL" id="SHKW01000001">
    <property type="protein sequence ID" value="RZU42863.1"/>
    <property type="molecule type" value="Genomic_DNA"/>
</dbReference>
<feature type="region of interest" description="Disordered" evidence="1">
    <location>
        <begin position="169"/>
        <end position="219"/>
    </location>
</feature>
<evidence type="ECO:0000313" key="3">
    <source>
        <dbReference type="EMBL" id="RZU42863.1"/>
    </source>
</evidence>
<evidence type="ECO:0000256" key="2">
    <source>
        <dbReference type="SAM" id="SignalP"/>
    </source>
</evidence>
<sequence length="275" mass="27399">MTKTLSLLLVAAMSIALEAQTPASPQAPDPAMTPGSTQTGSHPPAATDAATPQASQKTAQLQAASVQAELTKEIDSKKARIGDEVHAKTVSEAKLPDGTQLPKGTKLVGNVVEVRAKSKHQDSSHLVLALNRAVLKDGQEMPIRSAVTSMTAPAASANFDMARAGGAMGGAPAGGSANAGGSATGAASPSTTAPAMSGGAMSSGMSNPQQSATGEMLKSSQDRVAVGNKPKVMLSAPTTPESASVLDAQGEDISLESGTKFTVNVASTKGLGEGV</sequence>
<gene>
    <name evidence="3" type="ORF">BDD14_4461</name>
</gene>
<dbReference type="OrthoDB" id="118101at2"/>
<organism evidence="3 4">
    <name type="scientific">Edaphobacter modestus</name>
    <dbReference type="NCBI Taxonomy" id="388466"/>
    <lineage>
        <taxon>Bacteria</taxon>
        <taxon>Pseudomonadati</taxon>
        <taxon>Acidobacteriota</taxon>
        <taxon>Terriglobia</taxon>
        <taxon>Terriglobales</taxon>
        <taxon>Acidobacteriaceae</taxon>
        <taxon>Edaphobacter</taxon>
    </lineage>
</organism>
<proteinExistence type="predicted"/>
<reference evidence="3 4" key="1">
    <citation type="submission" date="2019-02" db="EMBL/GenBank/DDBJ databases">
        <title>Genomic Encyclopedia of Archaeal and Bacterial Type Strains, Phase II (KMG-II): from individual species to whole genera.</title>
        <authorList>
            <person name="Goeker M."/>
        </authorList>
    </citation>
    <scope>NUCLEOTIDE SEQUENCE [LARGE SCALE GENOMIC DNA]</scope>
    <source>
        <strain evidence="3 4">DSM 18101</strain>
    </source>
</reference>
<feature type="region of interest" description="Disordered" evidence="1">
    <location>
        <begin position="21"/>
        <end position="58"/>
    </location>
</feature>
<protein>
    <submittedName>
        <fullName evidence="3">Uncharacterized protein</fullName>
    </submittedName>
</protein>
<dbReference type="Proteomes" id="UP000292958">
    <property type="component" value="Unassembled WGS sequence"/>
</dbReference>
<feature type="compositionally biased region" description="Low complexity" evidence="1">
    <location>
        <begin position="43"/>
        <end position="54"/>
    </location>
</feature>
<feature type="signal peptide" evidence="2">
    <location>
        <begin position="1"/>
        <end position="19"/>
    </location>
</feature>
<comment type="caution">
    <text evidence="3">The sequence shown here is derived from an EMBL/GenBank/DDBJ whole genome shotgun (WGS) entry which is preliminary data.</text>
</comment>
<feature type="chain" id="PRO_5020400496" evidence="2">
    <location>
        <begin position="20"/>
        <end position="275"/>
    </location>
</feature>
<feature type="compositionally biased region" description="Low complexity" evidence="1">
    <location>
        <begin position="174"/>
        <end position="206"/>
    </location>
</feature>
<evidence type="ECO:0000313" key="4">
    <source>
        <dbReference type="Proteomes" id="UP000292958"/>
    </source>
</evidence>
<evidence type="ECO:0000256" key="1">
    <source>
        <dbReference type="SAM" id="MobiDB-lite"/>
    </source>
</evidence>
<keyword evidence="2" id="KW-0732">Signal</keyword>
<name>A0A4Q7Z043_9BACT</name>